<evidence type="ECO:0000256" key="2">
    <source>
        <dbReference type="ARBA" id="ARBA00008973"/>
    </source>
</evidence>
<keyword evidence="4" id="KW-0472">Membrane</keyword>
<keyword evidence="3 7" id="KW-0732">Signal</keyword>
<evidence type="ECO:0000256" key="6">
    <source>
        <dbReference type="ARBA" id="ARBA00023288"/>
    </source>
</evidence>
<dbReference type="Gene3D" id="3.40.190.10">
    <property type="entry name" value="Periplasmic binding protein-like II"/>
    <property type="match status" value="2"/>
</dbReference>
<evidence type="ECO:0000256" key="5">
    <source>
        <dbReference type="ARBA" id="ARBA00023139"/>
    </source>
</evidence>
<sequence length="279" mass="30851">MSHPLFSKLLILLTISSMLLFSCSQKDNAHVITVAASPVPHAAILEQAKLLLAEEGYELRIQITNDYITPNLALTMNSVDANFFQHVPYLNQFNKEHQSSIVALDGIFLAPIGIYSQRITKDKSILEQLNEGDVILMSNSITDQSRLLILLQNAGIIELHANTDIMNASFNDIKSIQKNLVIRNDVAPELLTSMYTNNEAALILINGNFALDAGLNPLEDAVLLESTHHNPYANIIATLPKNRNSTKMKALVRVLQSDTISQFIITTYKGSIVPVRSES</sequence>
<feature type="signal peptide" evidence="7">
    <location>
        <begin position="1"/>
        <end position="29"/>
    </location>
</feature>
<evidence type="ECO:0000313" key="8">
    <source>
        <dbReference type="EMBL" id="NIZ46579.1"/>
    </source>
</evidence>
<dbReference type="GO" id="GO:0016020">
    <property type="term" value="C:membrane"/>
    <property type="evidence" value="ECO:0007669"/>
    <property type="project" value="UniProtKB-SubCell"/>
</dbReference>
<keyword evidence="6" id="KW-0449">Lipoprotein</keyword>
<dbReference type="AlphaFoldDB" id="A0A968KTU9"/>
<comment type="caution">
    <text evidence="8">The sequence shown here is derived from an EMBL/GenBank/DDBJ whole genome shotgun (WGS) entry which is preliminary data.</text>
</comment>
<comment type="subcellular location">
    <subcellularLocation>
        <location evidence="1">Membrane</location>
        <topology evidence="1">Lipid-anchor</topology>
    </subcellularLocation>
</comment>
<dbReference type="SUPFAM" id="SSF53850">
    <property type="entry name" value="Periplasmic binding protein-like II"/>
    <property type="match status" value="1"/>
</dbReference>
<organism evidence="8 9">
    <name type="scientific">Entomospira nematocerorum</name>
    <dbReference type="NCBI Taxonomy" id="2719987"/>
    <lineage>
        <taxon>Bacteria</taxon>
        <taxon>Pseudomonadati</taxon>
        <taxon>Spirochaetota</taxon>
        <taxon>Spirochaetia</taxon>
        <taxon>Spirochaetales</taxon>
        <taxon>Spirochaetaceae</taxon>
        <taxon>Entomospira</taxon>
    </lineage>
</organism>
<evidence type="ECO:0000256" key="1">
    <source>
        <dbReference type="ARBA" id="ARBA00004635"/>
    </source>
</evidence>
<reference evidence="8" key="1">
    <citation type="submission" date="2020-03" db="EMBL/GenBank/DDBJ databases">
        <title>Spirochaetal bacteria isolated from arthropods constitute a novel genus Entomospira genus novum within the order Spirochaetales.</title>
        <authorList>
            <person name="Grana-Miraglia L."/>
            <person name="Sikutova S."/>
            <person name="Fingerle V."/>
            <person name="Sing A."/>
            <person name="Castillo-Ramirez S."/>
            <person name="Margos G."/>
            <person name="Rudolf I."/>
        </authorList>
    </citation>
    <scope>NUCLEOTIDE SEQUENCE</scope>
    <source>
        <strain evidence="8">BR208</strain>
    </source>
</reference>
<dbReference type="RefSeq" id="WP_167703033.1">
    <property type="nucleotide sequence ID" value="NZ_CP118168.1"/>
</dbReference>
<evidence type="ECO:0000256" key="3">
    <source>
        <dbReference type="ARBA" id="ARBA00022729"/>
    </source>
</evidence>
<dbReference type="PANTHER" id="PTHR30429:SF0">
    <property type="entry name" value="METHIONINE-BINDING LIPOPROTEIN METQ"/>
    <property type="match status" value="1"/>
</dbReference>
<proteinExistence type="inferred from homology"/>
<keyword evidence="9" id="KW-1185">Reference proteome</keyword>
<dbReference type="InterPro" id="IPR004872">
    <property type="entry name" value="Lipoprotein_NlpA"/>
</dbReference>
<protein>
    <submittedName>
        <fullName evidence="8">Methionine ABC transporter substrate-binding protein</fullName>
    </submittedName>
</protein>
<gene>
    <name evidence="8" type="ORF">HCT46_01380</name>
</gene>
<evidence type="ECO:0000313" key="9">
    <source>
        <dbReference type="Proteomes" id="UP000752013"/>
    </source>
</evidence>
<dbReference type="Pfam" id="PF03180">
    <property type="entry name" value="Lipoprotein_9"/>
    <property type="match status" value="1"/>
</dbReference>
<evidence type="ECO:0000256" key="4">
    <source>
        <dbReference type="ARBA" id="ARBA00023136"/>
    </source>
</evidence>
<feature type="chain" id="PRO_5037651820" evidence="7">
    <location>
        <begin position="30"/>
        <end position="279"/>
    </location>
</feature>
<dbReference type="PANTHER" id="PTHR30429">
    <property type="entry name" value="D-METHIONINE-BINDING LIPOPROTEIN METQ"/>
    <property type="match status" value="1"/>
</dbReference>
<accession>A0A968KTU9</accession>
<comment type="similarity">
    <text evidence="2">Belongs to the NlpA lipoprotein family.</text>
</comment>
<dbReference type="Proteomes" id="UP000752013">
    <property type="component" value="Unassembled WGS sequence"/>
</dbReference>
<keyword evidence="5" id="KW-0564">Palmitate</keyword>
<dbReference type="EMBL" id="JAATLK010000001">
    <property type="protein sequence ID" value="NIZ46579.1"/>
    <property type="molecule type" value="Genomic_DNA"/>
</dbReference>
<evidence type="ECO:0000256" key="7">
    <source>
        <dbReference type="SAM" id="SignalP"/>
    </source>
</evidence>
<name>A0A968KTU9_9SPIO</name>